<comment type="caution">
    <text evidence="2">The sequence shown here is derived from an EMBL/GenBank/DDBJ whole genome shotgun (WGS) entry which is preliminary data.</text>
</comment>
<gene>
    <name evidence="2" type="ORF">JOF29_005792</name>
</gene>
<name>A0ABS4USR5_9ACTN</name>
<dbReference type="Proteomes" id="UP000755585">
    <property type="component" value="Unassembled WGS sequence"/>
</dbReference>
<evidence type="ECO:0000256" key="1">
    <source>
        <dbReference type="SAM" id="MobiDB-lite"/>
    </source>
</evidence>
<reference evidence="2 3" key="1">
    <citation type="submission" date="2021-03" db="EMBL/GenBank/DDBJ databases">
        <title>Sequencing the genomes of 1000 actinobacteria strains.</title>
        <authorList>
            <person name="Klenk H.-P."/>
        </authorList>
    </citation>
    <scope>NUCLEOTIDE SEQUENCE [LARGE SCALE GENOMIC DNA]</scope>
    <source>
        <strain evidence="2 3">DSM 18824</strain>
    </source>
</reference>
<evidence type="ECO:0000313" key="2">
    <source>
        <dbReference type="EMBL" id="MBP2354682.1"/>
    </source>
</evidence>
<protein>
    <submittedName>
        <fullName evidence="2">Uncharacterized protein</fullName>
    </submittedName>
</protein>
<accession>A0ABS4USR5</accession>
<evidence type="ECO:0000313" key="3">
    <source>
        <dbReference type="Proteomes" id="UP000755585"/>
    </source>
</evidence>
<dbReference type="EMBL" id="JAGINT010000002">
    <property type="protein sequence ID" value="MBP2354682.1"/>
    <property type="molecule type" value="Genomic_DNA"/>
</dbReference>
<sequence length="95" mass="9457">MRAASSRSAHSRSGGRDGVGGFFEFEDDGFGLGGVQAQLVQAPGDHLVLGEGPGELHLAVGAVVVEPEAVLDELAGVTGTDAFGVAGLVKCGDHA</sequence>
<proteinExistence type="predicted"/>
<organism evidence="2 3">
    <name type="scientific">Kribbella aluminosa</name>
    <dbReference type="NCBI Taxonomy" id="416017"/>
    <lineage>
        <taxon>Bacteria</taxon>
        <taxon>Bacillati</taxon>
        <taxon>Actinomycetota</taxon>
        <taxon>Actinomycetes</taxon>
        <taxon>Propionibacteriales</taxon>
        <taxon>Kribbellaceae</taxon>
        <taxon>Kribbella</taxon>
    </lineage>
</organism>
<feature type="region of interest" description="Disordered" evidence="1">
    <location>
        <begin position="1"/>
        <end position="20"/>
    </location>
</feature>
<dbReference type="RefSeq" id="WP_209697453.1">
    <property type="nucleotide sequence ID" value="NZ_JAGINT010000002.1"/>
</dbReference>
<feature type="compositionally biased region" description="Low complexity" evidence="1">
    <location>
        <begin position="1"/>
        <end position="12"/>
    </location>
</feature>
<keyword evidence="3" id="KW-1185">Reference proteome</keyword>